<dbReference type="AlphaFoldDB" id="X0W4Q8"/>
<dbReference type="Gene3D" id="3.40.190.10">
    <property type="entry name" value="Periplasmic binding protein-like II"/>
    <property type="match status" value="1"/>
</dbReference>
<dbReference type="InterPro" id="IPR000914">
    <property type="entry name" value="SBP_5_dom"/>
</dbReference>
<accession>X0W4Q8</accession>
<evidence type="ECO:0000256" key="2">
    <source>
        <dbReference type="ARBA" id="ARBA00005695"/>
    </source>
</evidence>
<keyword evidence="3" id="KW-0813">Transport</keyword>
<dbReference type="Gene3D" id="3.10.105.10">
    <property type="entry name" value="Dipeptide-binding Protein, Domain 3"/>
    <property type="match status" value="1"/>
</dbReference>
<dbReference type="PANTHER" id="PTHR30290:SF10">
    <property type="entry name" value="PERIPLASMIC OLIGOPEPTIDE-BINDING PROTEIN-RELATED"/>
    <property type="match status" value="1"/>
</dbReference>
<evidence type="ECO:0000256" key="3">
    <source>
        <dbReference type="ARBA" id="ARBA00022448"/>
    </source>
</evidence>
<comment type="similarity">
    <text evidence="2">Belongs to the bacterial solute-binding protein 5 family.</text>
</comment>
<sequence>TITLTAQQASPVPAMATILKEQLADAGVTVEIQLVPPDVYYGADNLWLEADFSITDWGARAAPQNYLDLAYTCSAKWNESHWCDLGIDDLAAQAAVEADRAKRAEIYKEIQRIMIDSGPILVPFFSNSLWGASKKLKGIVPTGYLGTAVDLAVVYFEN</sequence>
<dbReference type="Pfam" id="PF00496">
    <property type="entry name" value="SBP_bac_5"/>
    <property type="match status" value="1"/>
</dbReference>
<dbReference type="EMBL" id="BARS01030761">
    <property type="protein sequence ID" value="GAG25520.1"/>
    <property type="molecule type" value="Genomic_DNA"/>
</dbReference>
<reference evidence="6" key="1">
    <citation type="journal article" date="2014" name="Front. Microbiol.">
        <title>High frequency of phylogenetically diverse reductive dehalogenase-homologous genes in deep subseafloor sedimentary metagenomes.</title>
        <authorList>
            <person name="Kawai M."/>
            <person name="Futagami T."/>
            <person name="Toyoda A."/>
            <person name="Takaki Y."/>
            <person name="Nishi S."/>
            <person name="Hori S."/>
            <person name="Arai W."/>
            <person name="Tsubouchi T."/>
            <person name="Morono Y."/>
            <person name="Uchiyama I."/>
            <person name="Ito T."/>
            <person name="Fujiyama A."/>
            <person name="Inagaki F."/>
            <person name="Takami H."/>
        </authorList>
    </citation>
    <scope>NUCLEOTIDE SEQUENCE</scope>
    <source>
        <strain evidence="6">Expedition CK06-06</strain>
    </source>
</reference>
<dbReference type="SUPFAM" id="SSF53850">
    <property type="entry name" value="Periplasmic binding protein-like II"/>
    <property type="match status" value="1"/>
</dbReference>
<evidence type="ECO:0000259" key="5">
    <source>
        <dbReference type="Pfam" id="PF00496"/>
    </source>
</evidence>
<evidence type="ECO:0000313" key="6">
    <source>
        <dbReference type="EMBL" id="GAG25520.1"/>
    </source>
</evidence>
<gene>
    <name evidence="6" type="ORF">S01H1_47946</name>
</gene>
<proteinExistence type="inferred from homology"/>
<protein>
    <recommendedName>
        <fullName evidence="5">Solute-binding protein family 5 domain-containing protein</fullName>
    </recommendedName>
</protein>
<comment type="subcellular location">
    <subcellularLocation>
        <location evidence="1">Cell envelope</location>
    </subcellularLocation>
</comment>
<evidence type="ECO:0000256" key="4">
    <source>
        <dbReference type="ARBA" id="ARBA00022729"/>
    </source>
</evidence>
<keyword evidence="4" id="KW-0732">Signal</keyword>
<organism evidence="6">
    <name type="scientific">marine sediment metagenome</name>
    <dbReference type="NCBI Taxonomy" id="412755"/>
    <lineage>
        <taxon>unclassified sequences</taxon>
        <taxon>metagenomes</taxon>
        <taxon>ecological metagenomes</taxon>
    </lineage>
</organism>
<feature type="non-terminal residue" evidence="6">
    <location>
        <position position="1"/>
    </location>
</feature>
<dbReference type="GO" id="GO:1904680">
    <property type="term" value="F:peptide transmembrane transporter activity"/>
    <property type="evidence" value="ECO:0007669"/>
    <property type="project" value="TreeGrafter"/>
</dbReference>
<dbReference type="InterPro" id="IPR039424">
    <property type="entry name" value="SBP_5"/>
</dbReference>
<dbReference type="PANTHER" id="PTHR30290">
    <property type="entry name" value="PERIPLASMIC BINDING COMPONENT OF ABC TRANSPORTER"/>
    <property type="match status" value="1"/>
</dbReference>
<dbReference type="GO" id="GO:0030313">
    <property type="term" value="C:cell envelope"/>
    <property type="evidence" value="ECO:0007669"/>
    <property type="project" value="UniProtKB-SubCell"/>
</dbReference>
<feature type="domain" description="Solute-binding protein family 5" evidence="5">
    <location>
        <begin position="2"/>
        <end position="76"/>
    </location>
</feature>
<evidence type="ECO:0000256" key="1">
    <source>
        <dbReference type="ARBA" id="ARBA00004196"/>
    </source>
</evidence>
<comment type="caution">
    <text evidence="6">The sequence shown here is derived from an EMBL/GenBank/DDBJ whole genome shotgun (WGS) entry which is preliminary data.</text>
</comment>
<dbReference type="GO" id="GO:0015833">
    <property type="term" value="P:peptide transport"/>
    <property type="evidence" value="ECO:0007669"/>
    <property type="project" value="TreeGrafter"/>
</dbReference>
<name>X0W4Q8_9ZZZZ</name>